<gene>
    <name evidence="2" type="ORF">AXG93_1163s1050</name>
</gene>
<accession>A0A176VW91</accession>
<organism evidence="2 3">
    <name type="scientific">Marchantia polymorpha subsp. ruderalis</name>
    <dbReference type="NCBI Taxonomy" id="1480154"/>
    <lineage>
        <taxon>Eukaryota</taxon>
        <taxon>Viridiplantae</taxon>
        <taxon>Streptophyta</taxon>
        <taxon>Embryophyta</taxon>
        <taxon>Marchantiophyta</taxon>
        <taxon>Marchantiopsida</taxon>
        <taxon>Marchantiidae</taxon>
        <taxon>Marchantiales</taxon>
        <taxon>Marchantiaceae</taxon>
        <taxon>Marchantia</taxon>
    </lineage>
</organism>
<evidence type="ECO:0000313" key="3">
    <source>
        <dbReference type="Proteomes" id="UP000077202"/>
    </source>
</evidence>
<feature type="region of interest" description="Disordered" evidence="1">
    <location>
        <begin position="118"/>
        <end position="137"/>
    </location>
</feature>
<proteinExistence type="predicted"/>
<reference evidence="2" key="1">
    <citation type="submission" date="2016-03" db="EMBL/GenBank/DDBJ databases">
        <title>Mechanisms controlling the formation of the plant cell surface in tip-growing cells are functionally conserved among land plants.</title>
        <authorList>
            <person name="Honkanen S."/>
            <person name="Jones V.A."/>
            <person name="Morieri G."/>
            <person name="Champion C."/>
            <person name="Hetherington A.J."/>
            <person name="Kelly S."/>
            <person name="Saint-Marcoux D."/>
            <person name="Proust H."/>
            <person name="Prescott H."/>
            <person name="Dolan L."/>
        </authorList>
    </citation>
    <scope>NUCLEOTIDE SEQUENCE [LARGE SCALE GENOMIC DNA]</scope>
    <source>
        <tissue evidence="2">Whole gametophyte</tissue>
    </source>
</reference>
<sequence>MASLNDVFGHESNPAWLTACQDDEECEASKAQVSAFVGVGVAQNIWHQFGSGNIVAAENVDGCYFAKSRNSLSVKASHVLGADECKVFFRNTRRLEVGDARDKLNVPILVWRPELSTCTEDDGGRAKRSRAGQKEDHEISAEFTAHISRGTISSLHRKHSSGSSRTS</sequence>
<protein>
    <submittedName>
        <fullName evidence="2">Uncharacterized protein</fullName>
    </submittedName>
</protein>
<keyword evidence="3" id="KW-1185">Reference proteome</keyword>
<dbReference type="AlphaFoldDB" id="A0A176VW91"/>
<comment type="caution">
    <text evidence="2">The sequence shown here is derived from an EMBL/GenBank/DDBJ whole genome shotgun (WGS) entry which is preliminary data.</text>
</comment>
<dbReference type="Proteomes" id="UP000077202">
    <property type="component" value="Unassembled WGS sequence"/>
</dbReference>
<dbReference type="EMBL" id="LVLJ01002405">
    <property type="protein sequence ID" value="OAE25070.1"/>
    <property type="molecule type" value="Genomic_DNA"/>
</dbReference>
<evidence type="ECO:0000256" key="1">
    <source>
        <dbReference type="SAM" id="MobiDB-lite"/>
    </source>
</evidence>
<evidence type="ECO:0000313" key="2">
    <source>
        <dbReference type="EMBL" id="OAE25070.1"/>
    </source>
</evidence>
<name>A0A176VW91_MARPO</name>